<dbReference type="STRING" id="363870.NG54_14850"/>
<dbReference type="InterPro" id="IPR001647">
    <property type="entry name" value="HTH_TetR"/>
</dbReference>
<organism evidence="5 7">
    <name type="scientific">Heyndrickxia ginsengihumi</name>
    <dbReference type="NCBI Taxonomy" id="363870"/>
    <lineage>
        <taxon>Bacteria</taxon>
        <taxon>Bacillati</taxon>
        <taxon>Bacillota</taxon>
        <taxon>Bacilli</taxon>
        <taxon>Bacillales</taxon>
        <taxon>Bacillaceae</taxon>
        <taxon>Heyndrickxia</taxon>
    </lineage>
</organism>
<comment type="caution">
    <text evidence="5">The sequence shown here is derived from an EMBL/GenBank/DDBJ whole genome shotgun (WGS) entry which is preliminary data.</text>
</comment>
<keyword evidence="1" id="KW-0678">Repressor</keyword>
<dbReference type="RefSeq" id="WP_025727379.1">
    <property type="nucleotide sequence ID" value="NZ_JAAIWK010000001.1"/>
</dbReference>
<dbReference type="Proteomes" id="UP000476934">
    <property type="component" value="Unassembled WGS sequence"/>
</dbReference>
<evidence type="ECO:0000313" key="6">
    <source>
        <dbReference type="EMBL" id="NEY18538.1"/>
    </source>
</evidence>
<protein>
    <submittedName>
        <fullName evidence="5">TetR family transcriptional regulator</fullName>
    </submittedName>
    <submittedName>
        <fullName evidence="6">TetR/AcrR family transcriptional regulator</fullName>
    </submittedName>
</protein>
<dbReference type="InterPro" id="IPR009057">
    <property type="entry name" value="Homeodomain-like_sf"/>
</dbReference>
<evidence type="ECO:0000256" key="1">
    <source>
        <dbReference type="ARBA" id="ARBA00022491"/>
    </source>
</evidence>
<evidence type="ECO:0000313" key="7">
    <source>
        <dbReference type="Proteomes" id="UP000030588"/>
    </source>
</evidence>
<dbReference type="Gene3D" id="1.10.10.60">
    <property type="entry name" value="Homeodomain-like"/>
    <property type="match status" value="1"/>
</dbReference>
<accession>A0A0A6V8Y9</accession>
<dbReference type="OrthoDB" id="113732at2"/>
<dbReference type="EMBL" id="JRUN01000053">
    <property type="protein sequence ID" value="KHD84545.1"/>
    <property type="molecule type" value="Genomic_DNA"/>
</dbReference>
<dbReference type="SUPFAM" id="SSF46689">
    <property type="entry name" value="Homeodomain-like"/>
    <property type="match status" value="1"/>
</dbReference>
<dbReference type="PROSITE" id="PS50977">
    <property type="entry name" value="HTH_TETR_2"/>
    <property type="match status" value="1"/>
</dbReference>
<evidence type="ECO:0000256" key="2">
    <source>
        <dbReference type="ARBA" id="ARBA00023125"/>
    </source>
</evidence>
<dbReference type="SUPFAM" id="SSF48498">
    <property type="entry name" value="Tetracyclin repressor-like, C-terminal domain"/>
    <property type="match status" value="1"/>
</dbReference>
<dbReference type="Gene3D" id="1.10.357.10">
    <property type="entry name" value="Tetracycline Repressor, domain 2"/>
    <property type="match status" value="1"/>
</dbReference>
<gene>
    <name evidence="6" type="ORF">G4D61_00960</name>
    <name evidence="5" type="ORF">NG54_14850</name>
</gene>
<reference evidence="6 8" key="3">
    <citation type="submission" date="2020-03" db="EMBL/GenBank/DDBJ databases">
        <title>Bacillus aquiflavi sp. nov., isolated from yellow water of strong flavor Chinese baijiu in Yibin region of China.</title>
        <authorList>
            <person name="Xie J."/>
        </authorList>
    </citation>
    <scope>NUCLEOTIDE SEQUENCE [LARGE SCALE GENOMIC DNA]</scope>
    <source>
        <strain evidence="6 8">Gsoil 114</strain>
    </source>
</reference>
<reference evidence="6" key="2">
    <citation type="submission" date="2020-02" db="EMBL/GenBank/DDBJ databases">
        <authorList>
            <person name="Feng H."/>
        </authorList>
    </citation>
    <scope>NUCLEOTIDE SEQUENCE [LARGE SCALE GENOMIC DNA]</scope>
    <source>
        <strain evidence="6">Gsoil 114</strain>
    </source>
</reference>
<proteinExistence type="predicted"/>
<feature type="DNA-binding region" description="H-T-H motif" evidence="3">
    <location>
        <begin position="32"/>
        <end position="51"/>
    </location>
</feature>
<keyword evidence="8" id="KW-1185">Reference proteome</keyword>
<feature type="domain" description="HTH tetR-type" evidence="4">
    <location>
        <begin position="9"/>
        <end position="69"/>
    </location>
</feature>
<sequence>MNGFEKRAALIKEKILRTTLEMLKTWEPSKIRVADIAKAAHVSQVTIYNYFGSKEALLHEVIKDYIDTSMKEFEEYMQSNMSVKEKIERIIFHDKEAFNTFSPHMINQLLIEDDEMAEYLQRVTNEKAIPLILQMLEDGKKSGEISNKVSSQALLMFINFTLQHYGELMKMVEQSGNTDLIDSALHILFYGICGKP</sequence>
<evidence type="ECO:0000313" key="8">
    <source>
        <dbReference type="Proteomes" id="UP000476934"/>
    </source>
</evidence>
<evidence type="ECO:0000256" key="3">
    <source>
        <dbReference type="PROSITE-ProRule" id="PRU00335"/>
    </source>
</evidence>
<dbReference type="Proteomes" id="UP000030588">
    <property type="component" value="Unassembled WGS sequence"/>
</dbReference>
<dbReference type="EMBL" id="JAAIWK010000001">
    <property type="protein sequence ID" value="NEY18538.1"/>
    <property type="molecule type" value="Genomic_DNA"/>
</dbReference>
<dbReference type="Pfam" id="PF00440">
    <property type="entry name" value="TetR_N"/>
    <property type="match status" value="1"/>
</dbReference>
<dbReference type="InterPro" id="IPR050624">
    <property type="entry name" value="HTH-type_Tx_Regulator"/>
</dbReference>
<name>A0A0A6V8Y9_9BACI</name>
<reference evidence="5 7" key="1">
    <citation type="submission" date="2014-10" db="EMBL/GenBank/DDBJ databases">
        <title>Draft genome of phytase producing Bacillus ginsengihumi strain M2.11.</title>
        <authorList>
            <person name="Toymentseva A."/>
            <person name="Boulygina E.A."/>
            <person name="Kazakov S.V."/>
            <person name="Kayumov I."/>
            <person name="Suleimanova A.D."/>
            <person name="Mardanova A.M."/>
            <person name="Maria S.N."/>
            <person name="Sergey M.Y."/>
            <person name="Sharipova M.R."/>
        </authorList>
    </citation>
    <scope>NUCLEOTIDE SEQUENCE [LARGE SCALE GENOMIC DNA]</scope>
    <source>
        <strain evidence="5 7">M2.11</strain>
    </source>
</reference>
<keyword evidence="2 3" id="KW-0238">DNA-binding</keyword>
<dbReference type="AlphaFoldDB" id="A0A0A6V8Y9"/>
<evidence type="ECO:0000313" key="5">
    <source>
        <dbReference type="EMBL" id="KHD84545.1"/>
    </source>
</evidence>
<dbReference type="PANTHER" id="PTHR43479:SF21">
    <property type="entry name" value="TRANSCRIPTIONAL REGULATOR, TETR FAMILY"/>
    <property type="match status" value="1"/>
</dbReference>
<dbReference type="GO" id="GO:0003677">
    <property type="term" value="F:DNA binding"/>
    <property type="evidence" value="ECO:0007669"/>
    <property type="project" value="UniProtKB-UniRule"/>
</dbReference>
<dbReference type="InterPro" id="IPR036271">
    <property type="entry name" value="Tet_transcr_reg_TetR-rel_C_sf"/>
</dbReference>
<evidence type="ECO:0000259" key="4">
    <source>
        <dbReference type="PROSITE" id="PS50977"/>
    </source>
</evidence>
<dbReference type="PANTHER" id="PTHR43479">
    <property type="entry name" value="ACREF/ENVCD OPERON REPRESSOR-RELATED"/>
    <property type="match status" value="1"/>
</dbReference>